<comment type="catalytic activity">
    <reaction evidence="7 8">
        <text>dTMP + ATP = dTDP + ADP</text>
        <dbReference type="Rhea" id="RHEA:13517"/>
        <dbReference type="ChEBI" id="CHEBI:30616"/>
        <dbReference type="ChEBI" id="CHEBI:58369"/>
        <dbReference type="ChEBI" id="CHEBI:63528"/>
        <dbReference type="ChEBI" id="CHEBI:456216"/>
        <dbReference type="EC" id="2.7.4.9"/>
    </reaction>
</comment>
<dbReference type="GO" id="GO:0004798">
    <property type="term" value="F:dTMP kinase activity"/>
    <property type="evidence" value="ECO:0007669"/>
    <property type="project" value="UniProtKB-UniRule"/>
</dbReference>
<evidence type="ECO:0000313" key="11">
    <source>
        <dbReference type="Proteomes" id="UP000177528"/>
    </source>
</evidence>
<comment type="caution">
    <text evidence="10">The sequence shown here is derived from an EMBL/GenBank/DDBJ whole genome shotgun (WGS) entry which is preliminary data.</text>
</comment>
<dbReference type="Proteomes" id="UP000177528">
    <property type="component" value="Unassembled WGS sequence"/>
</dbReference>
<comment type="function">
    <text evidence="8">Phosphorylation of dTMP to form dTDP in both de novo and salvage pathways of dTTP synthesis.</text>
</comment>
<feature type="domain" description="Thymidylate kinase-like" evidence="9">
    <location>
        <begin position="9"/>
        <end position="182"/>
    </location>
</feature>
<dbReference type="SUPFAM" id="SSF52540">
    <property type="entry name" value="P-loop containing nucleoside triphosphate hydrolases"/>
    <property type="match status" value="1"/>
</dbReference>
<dbReference type="AlphaFoldDB" id="A0A1G1X5V4"/>
<evidence type="ECO:0000313" key="10">
    <source>
        <dbReference type="EMBL" id="OGY34697.1"/>
    </source>
</evidence>
<reference evidence="10 11" key="1">
    <citation type="journal article" date="2016" name="Nat. Commun.">
        <title>Thousands of microbial genomes shed light on interconnected biogeochemical processes in an aquifer system.</title>
        <authorList>
            <person name="Anantharaman K."/>
            <person name="Brown C.T."/>
            <person name="Hug L.A."/>
            <person name="Sharon I."/>
            <person name="Castelle C.J."/>
            <person name="Probst A.J."/>
            <person name="Thomas B.C."/>
            <person name="Singh A."/>
            <person name="Wilkins M.J."/>
            <person name="Karaoz U."/>
            <person name="Brodie E.L."/>
            <person name="Williams K.H."/>
            <person name="Hubbard S.S."/>
            <person name="Banfield J.F."/>
        </authorList>
    </citation>
    <scope>NUCLEOTIDE SEQUENCE [LARGE SCALE GENOMIC DNA]</scope>
</reference>
<comment type="caution">
    <text evidence="8">Lacks conserved residue(s) required for the propagation of feature annotation.</text>
</comment>
<keyword evidence="5 8" id="KW-0418">Kinase</keyword>
<evidence type="ECO:0000256" key="8">
    <source>
        <dbReference type="HAMAP-Rule" id="MF_00165"/>
    </source>
</evidence>
<proteinExistence type="inferred from homology"/>
<evidence type="ECO:0000256" key="2">
    <source>
        <dbReference type="ARBA" id="ARBA00022679"/>
    </source>
</evidence>
<dbReference type="PANTHER" id="PTHR10344">
    <property type="entry name" value="THYMIDYLATE KINASE"/>
    <property type="match status" value="1"/>
</dbReference>
<dbReference type="GO" id="GO:0005737">
    <property type="term" value="C:cytoplasm"/>
    <property type="evidence" value="ECO:0007669"/>
    <property type="project" value="TreeGrafter"/>
</dbReference>
<evidence type="ECO:0000256" key="6">
    <source>
        <dbReference type="ARBA" id="ARBA00022840"/>
    </source>
</evidence>
<dbReference type="InterPro" id="IPR027417">
    <property type="entry name" value="P-loop_NTPase"/>
</dbReference>
<dbReference type="Gene3D" id="3.40.50.300">
    <property type="entry name" value="P-loop containing nucleotide triphosphate hydrolases"/>
    <property type="match status" value="1"/>
</dbReference>
<dbReference type="GO" id="GO:0006235">
    <property type="term" value="P:dTTP biosynthetic process"/>
    <property type="evidence" value="ECO:0007669"/>
    <property type="project" value="UniProtKB-UniRule"/>
</dbReference>
<evidence type="ECO:0000256" key="5">
    <source>
        <dbReference type="ARBA" id="ARBA00022777"/>
    </source>
</evidence>
<dbReference type="GO" id="GO:0006227">
    <property type="term" value="P:dUDP biosynthetic process"/>
    <property type="evidence" value="ECO:0007669"/>
    <property type="project" value="TreeGrafter"/>
</dbReference>
<dbReference type="InterPro" id="IPR018094">
    <property type="entry name" value="Thymidylate_kinase"/>
</dbReference>
<dbReference type="InterPro" id="IPR039430">
    <property type="entry name" value="Thymidylate_kin-like_dom"/>
</dbReference>
<name>A0A1G1X5V4_9BACT</name>
<protein>
    <recommendedName>
        <fullName evidence="8">Thymidylate kinase</fullName>
        <ecNumber evidence="8">2.7.4.9</ecNumber>
    </recommendedName>
    <alternativeName>
        <fullName evidence="8">dTMP kinase</fullName>
    </alternativeName>
</protein>
<organism evidence="10 11">
    <name type="scientific">Candidatus Andersenbacteria bacterium RIFCSPHIGHO2_12_FULL_45_11</name>
    <dbReference type="NCBI Taxonomy" id="1797281"/>
    <lineage>
        <taxon>Bacteria</taxon>
        <taxon>Candidatus Anderseniibacteriota</taxon>
    </lineage>
</organism>
<evidence type="ECO:0000256" key="1">
    <source>
        <dbReference type="ARBA" id="ARBA00009776"/>
    </source>
</evidence>
<dbReference type="GO" id="GO:0005524">
    <property type="term" value="F:ATP binding"/>
    <property type="evidence" value="ECO:0007669"/>
    <property type="project" value="UniProtKB-UniRule"/>
</dbReference>
<comment type="similarity">
    <text evidence="1 8">Belongs to the thymidylate kinase family.</text>
</comment>
<evidence type="ECO:0000259" key="9">
    <source>
        <dbReference type="Pfam" id="PF02223"/>
    </source>
</evidence>
<dbReference type="GO" id="GO:0006233">
    <property type="term" value="P:dTDP biosynthetic process"/>
    <property type="evidence" value="ECO:0007669"/>
    <property type="project" value="InterPro"/>
</dbReference>
<evidence type="ECO:0000256" key="3">
    <source>
        <dbReference type="ARBA" id="ARBA00022727"/>
    </source>
</evidence>
<evidence type="ECO:0000256" key="7">
    <source>
        <dbReference type="ARBA" id="ARBA00048743"/>
    </source>
</evidence>
<dbReference type="PANTHER" id="PTHR10344:SF4">
    <property type="entry name" value="UMP-CMP KINASE 2, MITOCHONDRIAL"/>
    <property type="match status" value="1"/>
</dbReference>
<keyword evidence="6 8" id="KW-0067">ATP-binding</keyword>
<keyword evidence="2 8" id="KW-0808">Transferase</keyword>
<sequence>MAPGLLISFDGLDSSGKATQSKLLYEHLASQGALARYVTSPDYTTASGKELKLRLQSKLGNWDKTTWQEKMKYFADNRAEHREEVVNTVSEGGIVVYDRYVPSSMAFMAEESRAIGEERTKVQEAVAAYEYETNNMPHEDASLFFDIPPRVAMDLLEGRKHDRGDEAEYTDYIQVQEALYAEYLSMIDEKPGHMLHIQCMDGERLRTIAEVSQIVRTQLAQRFPDRAQLFA</sequence>
<dbReference type="HAMAP" id="MF_00165">
    <property type="entry name" value="Thymidylate_kinase"/>
    <property type="match status" value="1"/>
</dbReference>
<dbReference type="EC" id="2.7.4.9" evidence="8"/>
<evidence type="ECO:0000256" key="4">
    <source>
        <dbReference type="ARBA" id="ARBA00022741"/>
    </source>
</evidence>
<dbReference type="EMBL" id="MHHR01000011">
    <property type="protein sequence ID" value="OGY34697.1"/>
    <property type="molecule type" value="Genomic_DNA"/>
</dbReference>
<gene>
    <name evidence="8" type="primary">tmk</name>
    <name evidence="10" type="ORF">A3D99_05160</name>
</gene>
<keyword evidence="4 8" id="KW-0547">Nucleotide-binding</keyword>
<keyword evidence="3 8" id="KW-0545">Nucleotide biosynthesis</keyword>
<dbReference type="Pfam" id="PF02223">
    <property type="entry name" value="Thymidylate_kin"/>
    <property type="match status" value="1"/>
</dbReference>
<accession>A0A1G1X5V4</accession>